<feature type="domain" description="Amidohydrolase-related" evidence="2">
    <location>
        <begin position="104"/>
        <end position="377"/>
    </location>
</feature>
<keyword evidence="3" id="KW-0378">Hydrolase</keyword>
<dbReference type="InterPro" id="IPR032465">
    <property type="entry name" value="ACMSD"/>
</dbReference>
<dbReference type="Gene3D" id="3.20.20.140">
    <property type="entry name" value="Metal-dependent hydrolases"/>
    <property type="match status" value="1"/>
</dbReference>
<dbReference type="STRING" id="1292034.OR37_01962"/>
<dbReference type="AlphaFoldDB" id="R0D122"/>
<reference evidence="3 4" key="1">
    <citation type="journal article" date="2013" name="Genome Announc.">
        <title>Draft Genome Sequence for Caulobacter sp. Strain OR37, a Bacterium Tolerant to Heavy Metals.</title>
        <authorList>
            <person name="Utturkar S.M."/>
            <person name="Bollmann A."/>
            <person name="Brzoska R.M."/>
            <person name="Klingeman D.M."/>
            <person name="Epstein S.E."/>
            <person name="Palumbo A.V."/>
            <person name="Brown S.D."/>
        </authorList>
    </citation>
    <scope>NUCLEOTIDE SEQUENCE [LARGE SCALE GENOMIC DNA]</scope>
    <source>
        <strain evidence="3 4">OR37</strain>
    </source>
</reference>
<evidence type="ECO:0000313" key="3">
    <source>
        <dbReference type="EMBL" id="ENZ82150.1"/>
    </source>
</evidence>
<name>R0D122_CAUVI</name>
<dbReference type="PANTHER" id="PTHR21240:SF28">
    <property type="entry name" value="ISO-OROTATE DECARBOXYLASE (EUROFUNG)"/>
    <property type="match status" value="1"/>
</dbReference>
<organism evidence="3 4">
    <name type="scientific">Caulobacter vibrioides OR37</name>
    <dbReference type="NCBI Taxonomy" id="1292034"/>
    <lineage>
        <taxon>Bacteria</taxon>
        <taxon>Pseudomonadati</taxon>
        <taxon>Pseudomonadota</taxon>
        <taxon>Alphaproteobacteria</taxon>
        <taxon>Caulobacterales</taxon>
        <taxon>Caulobacteraceae</taxon>
        <taxon>Caulobacter</taxon>
    </lineage>
</organism>
<dbReference type="InterPro" id="IPR032466">
    <property type="entry name" value="Metal_Hydrolase"/>
</dbReference>
<protein>
    <submittedName>
        <fullName evidence="3">Putative TIM-barrel fold metal-dependent hydrolase</fullName>
    </submittedName>
</protein>
<dbReference type="EMBL" id="APMP01000009">
    <property type="protein sequence ID" value="ENZ82150.1"/>
    <property type="molecule type" value="Genomic_DNA"/>
</dbReference>
<dbReference type="OrthoDB" id="9799024at2"/>
<evidence type="ECO:0000259" key="2">
    <source>
        <dbReference type="Pfam" id="PF04909"/>
    </source>
</evidence>
<dbReference type="GO" id="GO:0005737">
    <property type="term" value="C:cytoplasm"/>
    <property type="evidence" value="ECO:0007669"/>
    <property type="project" value="TreeGrafter"/>
</dbReference>
<dbReference type="PATRIC" id="fig|1292034.3.peg.1949"/>
<dbReference type="Pfam" id="PF04909">
    <property type="entry name" value="Amidohydro_2"/>
    <property type="match status" value="1"/>
</dbReference>
<gene>
    <name evidence="3" type="ORF">OR37_01962</name>
</gene>
<dbReference type="GO" id="GO:0016831">
    <property type="term" value="F:carboxy-lyase activity"/>
    <property type="evidence" value="ECO:0007669"/>
    <property type="project" value="InterPro"/>
</dbReference>
<keyword evidence="1" id="KW-0456">Lyase</keyword>
<dbReference type="SUPFAM" id="SSF51556">
    <property type="entry name" value="Metallo-dependent hydrolases"/>
    <property type="match status" value="1"/>
</dbReference>
<accession>R0D122</accession>
<comment type="caution">
    <text evidence="3">The sequence shown here is derived from an EMBL/GenBank/DDBJ whole genome shotgun (WGS) entry which is preliminary data.</text>
</comment>
<evidence type="ECO:0000256" key="1">
    <source>
        <dbReference type="ARBA" id="ARBA00023239"/>
    </source>
</evidence>
<dbReference type="Proteomes" id="UP000013063">
    <property type="component" value="Unassembled WGS sequence"/>
</dbReference>
<dbReference type="PANTHER" id="PTHR21240">
    <property type="entry name" value="2-AMINO-3-CARBOXYLMUCONATE-6-SEMIALDEHYDE DECARBOXYLASE"/>
    <property type="match status" value="1"/>
</dbReference>
<dbReference type="eggNOG" id="COG2159">
    <property type="taxonomic scope" value="Bacteria"/>
</dbReference>
<dbReference type="RefSeq" id="WP_004618757.1">
    <property type="nucleotide sequence ID" value="NZ_APMP01000009.1"/>
</dbReference>
<dbReference type="InterPro" id="IPR006680">
    <property type="entry name" value="Amidohydro-rel"/>
</dbReference>
<proteinExistence type="predicted"/>
<keyword evidence="4" id="KW-1185">Reference proteome</keyword>
<dbReference type="GO" id="GO:0019748">
    <property type="term" value="P:secondary metabolic process"/>
    <property type="evidence" value="ECO:0007669"/>
    <property type="project" value="TreeGrafter"/>
</dbReference>
<sequence length="438" mass="49730">MRKEDMVIFSVDDHIVEGPNIFDQHIGAKWKDRAPKCIEREDGFEWVYEGKPSVNFALNAVAGRPREELGFEPNRFEQIRKGCYDPKSRVDDMSVNGVFAGVNFPTFPGFALEMFQTGADRDLSTAIIRAYNDWHIDEFCGVAPDRLIPMVSLPLYDIDAAVAEVKRTARKGARTVTIPQMPHQLGMPTIHDDYWRPLWKVLDEERMPISIHISAGDSTGSEHLSMDSPLGSFLTKVGLASMAVFAEYLWSDFIHDYPNLKIILSEGGIGWLPYCLERAELVCKNHGPWMRHNWRGKRPTDIYREHFISCFIQDEVGVSMRDRIGVDTITFENDYPHADITWPNTPEQLWSGEFENGAIGQADIDKITFQNAARTYRWDAVERLGRENCNVGAMRAQAGHVDLTPLKGGGKPPAEHQGTVRARDIMRLFPQSNTFERA</sequence>
<dbReference type="GO" id="GO:0016787">
    <property type="term" value="F:hydrolase activity"/>
    <property type="evidence" value="ECO:0007669"/>
    <property type="project" value="UniProtKB-KW"/>
</dbReference>
<evidence type="ECO:0000313" key="4">
    <source>
        <dbReference type="Proteomes" id="UP000013063"/>
    </source>
</evidence>